<feature type="compositionally biased region" description="Polar residues" evidence="1">
    <location>
        <begin position="1"/>
        <end position="13"/>
    </location>
</feature>
<organism evidence="2">
    <name type="scientific">Lotharella oceanica</name>
    <dbReference type="NCBI Taxonomy" id="641309"/>
    <lineage>
        <taxon>Eukaryota</taxon>
        <taxon>Sar</taxon>
        <taxon>Rhizaria</taxon>
        <taxon>Cercozoa</taxon>
        <taxon>Chlorarachniophyceae</taxon>
        <taxon>Lotharella</taxon>
    </lineage>
</organism>
<evidence type="ECO:0000313" key="2">
    <source>
        <dbReference type="EMBL" id="CAD9768526.1"/>
    </source>
</evidence>
<dbReference type="EMBL" id="HBHP01020135">
    <property type="protein sequence ID" value="CAD9768526.1"/>
    <property type="molecule type" value="Transcribed_RNA"/>
</dbReference>
<evidence type="ECO:0000256" key="1">
    <source>
        <dbReference type="SAM" id="MobiDB-lite"/>
    </source>
</evidence>
<name>A0A7S2TSW5_9EUKA</name>
<proteinExistence type="predicted"/>
<accession>A0A7S2TSW5</accession>
<feature type="region of interest" description="Disordered" evidence="1">
    <location>
        <begin position="1"/>
        <end position="24"/>
    </location>
</feature>
<sequence length="587" mass="63807">MDSKQQPQTTDSRNAAAGNVEPKVFNEPHLPDALRQAQAYAGTGGHIVSLPELLAARANADFGNEVWNNWFTTVSEEIVFKPASKGKPVVLFVHGGGVLTSDPERIERCYRSDGRGMTSDQGSFRGAARLTWREASDLLSGRLPDGTGFPVYPFEVFKKGIPELPRRYAVVMDFSLAKQSKSGYESYEVLKEDPIFICRAGGVEAAKAYLEKSQSRHKCTKMGQWHPFSRIDASVPQGRITFLAGNLGGVGSDGSGHLSGYDSDYGIGGDANIHNRGRFIAIARCLSSSLTSLRDLPFGSHVSAEAKMAEEMKTKGVRIEATEVFASSLAAALRQALWTTHSGFGNTKDQPERRFKGFVASLPELMHARVHCGGGFDNAVWQKRFTANTEQDIVKTPDGKRVVVTVHGGGILGSPERIEKAFRMDMQSMTGCYAAKLTEREALDLLGGKLPDGTQIPVFTYDMLLKNTKEAPLPQRCAIVLDYDIAKKSPRGHVRLAYLRKDPNFIALAGGLQAANAYLNKVSKRQSTLGNFPPFTQYDYNVAQESRVLFLDANGSVLGSNGIVNMGRYVAVAPANAAGAIRKASFA</sequence>
<dbReference type="AlphaFoldDB" id="A0A7S2TSW5"/>
<protein>
    <submittedName>
        <fullName evidence="2">Uncharacterized protein</fullName>
    </submittedName>
</protein>
<reference evidence="2" key="1">
    <citation type="submission" date="2021-01" db="EMBL/GenBank/DDBJ databases">
        <authorList>
            <person name="Corre E."/>
            <person name="Pelletier E."/>
            <person name="Niang G."/>
            <person name="Scheremetjew M."/>
            <person name="Finn R."/>
            <person name="Kale V."/>
            <person name="Holt S."/>
            <person name="Cochrane G."/>
            <person name="Meng A."/>
            <person name="Brown T."/>
            <person name="Cohen L."/>
        </authorList>
    </citation>
    <scope>NUCLEOTIDE SEQUENCE</scope>
    <source>
        <strain evidence="2">CCMP622</strain>
    </source>
</reference>
<gene>
    <name evidence="2" type="ORF">LSP00402_LOCUS12506</name>
</gene>